<dbReference type="PROSITE" id="PS01230">
    <property type="entry name" value="TRMA_1"/>
    <property type="match status" value="1"/>
</dbReference>
<sequence length="421" mass="46040">MESTIRIERYADQGRCVGHIDGRVVFVRFALPGELVRVVLDEPHDREDRFWTGEVTEVLEASEDRVEPVWPLAGPLAMGGGVGGADLVHVSLPGQLKWKSMSIAEQMRRLGHVDVDVPIERMPEDEAEQGLHWRTRIEMIADENGRPSMRRRGTHVRVPIDTMPLASRALLNVAEKEHVWDGGFTPGSQIRLSVPEPRGNAEIADNYAVLVDGEVTAGNRELTEKVTVCGREFEYGVDAGGFWQMHRHAPIALTGHVMSLVHGELDGAASACLWDLYSGSGLFTLPLATLSAGRTRMLSVEGGKTAVKHAQRNLRAIHLGNVDARVGDVAKTLANVRNDLAKPDIVVLDPPRAGARAKVCRQIAESGARSVVYIACDPASLARDTATLASLGYDLADIRAFDIYPTTHHVETVALFRKATR</sequence>
<dbReference type="Pfam" id="PF01938">
    <property type="entry name" value="TRAM"/>
    <property type="match status" value="1"/>
</dbReference>
<comment type="caution">
    <text evidence="8">The sequence shown here is derived from an EMBL/GenBank/DDBJ whole genome shotgun (WGS) entry which is preliminary data.</text>
</comment>
<reference evidence="9 10" key="1">
    <citation type="journal article" date="2016" name="Sci. Rep.">
        <title>Evaluation of genetic diversity among strains of the human gut commensal Bifidobacterium adolescentis.</title>
        <authorList>
            <person name="Duranti S."/>
            <person name="Milani C."/>
            <person name="Lugli G.A."/>
            <person name="Mancabelli L."/>
            <person name="Turroni F."/>
            <person name="Ferrario C."/>
            <person name="Mangifesta M."/>
            <person name="Viappiani A."/>
            <person name="Sanchez B."/>
            <person name="Margolles A."/>
            <person name="van Sinderen D."/>
            <person name="Ventura M."/>
        </authorList>
    </citation>
    <scope>NUCLEOTIDE SEQUENCE [LARGE SCALE GENOMIC DNA]</scope>
    <source>
        <strain evidence="7 9">487B</strain>
        <strain evidence="8 10">AL46-2</strain>
    </source>
</reference>
<dbReference type="RefSeq" id="WP_038444656.1">
    <property type="nucleotide sequence ID" value="NZ_CAXVIL010000002.1"/>
</dbReference>
<dbReference type="SUPFAM" id="SSF53335">
    <property type="entry name" value="S-adenosyl-L-methionine-dependent methyltransferases"/>
    <property type="match status" value="1"/>
</dbReference>
<dbReference type="Gene3D" id="2.40.50.140">
    <property type="entry name" value="Nucleic acid-binding proteins"/>
    <property type="match status" value="1"/>
</dbReference>
<dbReference type="GO" id="GO:0070475">
    <property type="term" value="P:rRNA base methylation"/>
    <property type="evidence" value="ECO:0007669"/>
    <property type="project" value="TreeGrafter"/>
</dbReference>
<dbReference type="EMBL" id="LNKH01000007">
    <property type="protein sequence ID" value="OSG96711.1"/>
    <property type="molecule type" value="Genomic_DNA"/>
</dbReference>
<protein>
    <submittedName>
        <fullName evidence="8">RNA methyltransferase</fullName>
    </submittedName>
</protein>
<evidence type="ECO:0000256" key="5">
    <source>
        <dbReference type="PROSITE-ProRule" id="PRU10015"/>
    </source>
</evidence>
<dbReference type="CDD" id="cd02440">
    <property type="entry name" value="AdoMet_MTases"/>
    <property type="match status" value="1"/>
</dbReference>
<evidence type="ECO:0000259" key="6">
    <source>
        <dbReference type="PROSITE" id="PS50926"/>
    </source>
</evidence>
<evidence type="ECO:0000313" key="7">
    <source>
        <dbReference type="EMBL" id="OSG88560.1"/>
    </source>
</evidence>
<dbReference type="SUPFAM" id="SSF50249">
    <property type="entry name" value="Nucleic acid-binding proteins"/>
    <property type="match status" value="1"/>
</dbReference>
<dbReference type="InterPro" id="IPR010280">
    <property type="entry name" value="U5_MeTrfase_fam"/>
</dbReference>
<dbReference type="eggNOG" id="COG2265">
    <property type="taxonomic scope" value="Bacteria"/>
</dbReference>
<evidence type="ECO:0000313" key="8">
    <source>
        <dbReference type="EMBL" id="OSG96711.1"/>
    </source>
</evidence>
<dbReference type="InterPro" id="IPR030390">
    <property type="entry name" value="MeTrfase_TrmA_AS"/>
</dbReference>
<dbReference type="PANTHER" id="PTHR11061">
    <property type="entry name" value="RNA M5U METHYLTRANSFERASE"/>
    <property type="match status" value="1"/>
</dbReference>
<name>A0A076JN73_BIFAD</name>
<proteinExistence type="inferred from homology"/>
<dbReference type="AlphaFoldDB" id="A0A076JN73"/>
<dbReference type="Proteomes" id="UP000193905">
    <property type="component" value="Unassembled WGS sequence"/>
</dbReference>
<dbReference type="InterPro" id="IPR012340">
    <property type="entry name" value="NA-bd_OB-fold"/>
</dbReference>
<feature type="binding site" evidence="4">
    <location>
        <position position="244"/>
    </location>
    <ligand>
        <name>S-adenosyl-L-methionine</name>
        <dbReference type="ChEBI" id="CHEBI:59789"/>
    </ligand>
</feature>
<dbReference type="EMBL" id="LNKD01000001">
    <property type="protein sequence ID" value="OSG88560.1"/>
    <property type="molecule type" value="Genomic_DNA"/>
</dbReference>
<dbReference type="KEGG" id="badl:BADO_1105"/>
<accession>A0A076JN73</accession>
<feature type="domain" description="TRAM" evidence="6">
    <location>
        <begin position="1"/>
        <end position="57"/>
    </location>
</feature>
<gene>
    <name evidence="8" type="ORF">AL0462_1204</name>
    <name evidence="7" type="ORF">B0487_1480</name>
</gene>
<evidence type="ECO:0000256" key="3">
    <source>
        <dbReference type="ARBA" id="ARBA00022691"/>
    </source>
</evidence>
<feature type="binding site" evidence="4">
    <location>
        <position position="277"/>
    </location>
    <ligand>
        <name>S-adenosyl-L-methionine</name>
        <dbReference type="ChEBI" id="CHEBI:59789"/>
    </ligand>
</feature>
<dbReference type="InterPro" id="IPR029063">
    <property type="entry name" value="SAM-dependent_MTases_sf"/>
</dbReference>
<feature type="binding site" evidence="4">
    <location>
        <position position="349"/>
    </location>
    <ligand>
        <name>S-adenosyl-L-methionine</name>
        <dbReference type="ChEBI" id="CHEBI:59789"/>
    </ligand>
</feature>
<evidence type="ECO:0000256" key="1">
    <source>
        <dbReference type="ARBA" id="ARBA00022603"/>
    </source>
</evidence>
<evidence type="ECO:0000313" key="9">
    <source>
        <dbReference type="Proteomes" id="UP000193377"/>
    </source>
</evidence>
<evidence type="ECO:0000313" key="10">
    <source>
        <dbReference type="Proteomes" id="UP000193905"/>
    </source>
</evidence>
<organism evidence="8 10">
    <name type="scientific">Bifidobacterium adolescentis</name>
    <dbReference type="NCBI Taxonomy" id="1680"/>
    <lineage>
        <taxon>Bacteria</taxon>
        <taxon>Bacillati</taxon>
        <taxon>Actinomycetota</taxon>
        <taxon>Actinomycetes</taxon>
        <taxon>Bifidobacteriales</taxon>
        <taxon>Bifidobacteriaceae</taxon>
        <taxon>Bifidobacterium</taxon>
    </lineage>
</organism>
<evidence type="ECO:0000256" key="4">
    <source>
        <dbReference type="PROSITE-ProRule" id="PRU01024"/>
    </source>
</evidence>
<comment type="similarity">
    <text evidence="4">Belongs to the class I-like SAM-binding methyltransferase superfamily. RNA M5U methyltransferase family.</text>
</comment>
<dbReference type="PROSITE" id="PS51687">
    <property type="entry name" value="SAM_MT_RNA_M5U"/>
    <property type="match status" value="1"/>
</dbReference>
<feature type="active site" description="Nucleophile" evidence="4">
    <location>
        <position position="376"/>
    </location>
</feature>
<dbReference type="Pfam" id="PF05958">
    <property type="entry name" value="tRNA_U5-meth_tr"/>
    <property type="match status" value="1"/>
</dbReference>
<dbReference type="Proteomes" id="UP000193377">
    <property type="component" value="Unassembled WGS sequence"/>
</dbReference>
<dbReference type="PANTHER" id="PTHR11061:SF30">
    <property type="entry name" value="TRNA (URACIL(54)-C(5))-METHYLTRANSFERASE"/>
    <property type="match status" value="1"/>
</dbReference>
<dbReference type="PROSITE" id="PS50926">
    <property type="entry name" value="TRAM"/>
    <property type="match status" value="1"/>
</dbReference>
<keyword evidence="2 4" id="KW-0808">Transferase</keyword>
<dbReference type="InterPro" id="IPR002792">
    <property type="entry name" value="TRAM_dom"/>
</dbReference>
<dbReference type="Gene3D" id="3.40.50.150">
    <property type="entry name" value="Vaccinia Virus protein VP39"/>
    <property type="match status" value="1"/>
</dbReference>
<keyword evidence="3 4" id="KW-0949">S-adenosyl-L-methionine</keyword>
<keyword evidence="1 4" id="KW-0489">Methyltransferase</keyword>
<feature type="binding site" evidence="4">
    <location>
        <position position="301"/>
    </location>
    <ligand>
        <name>S-adenosyl-L-methionine</name>
        <dbReference type="ChEBI" id="CHEBI:59789"/>
    </ligand>
</feature>
<evidence type="ECO:0000256" key="2">
    <source>
        <dbReference type="ARBA" id="ARBA00022679"/>
    </source>
</evidence>
<dbReference type="GO" id="GO:0070041">
    <property type="term" value="F:rRNA (uridine-C5-)-methyltransferase activity"/>
    <property type="evidence" value="ECO:0007669"/>
    <property type="project" value="TreeGrafter"/>
</dbReference>
<feature type="active site" evidence="5">
    <location>
        <position position="376"/>
    </location>
</feature>